<gene>
    <name evidence="1" type="ORF">L1987_68321</name>
</gene>
<keyword evidence="2" id="KW-1185">Reference proteome</keyword>
<dbReference type="EMBL" id="CM042040">
    <property type="protein sequence ID" value="KAI3717018.1"/>
    <property type="molecule type" value="Genomic_DNA"/>
</dbReference>
<comment type="caution">
    <text evidence="1">The sequence shown here is derived from an EMBL/GenBank/DDBJ whole genome shotgun (WGS) entry which is preliminary data.</text>
</comment>
<proteinExistence type="predicted"/>
<evidence type="ECO:0000313" key="1">
    <source>
        <dbReference type="EMBL" id="KAI3717018.1"/>
    </source>
</evidence>
<reference evidence="2" key="1">
    <citation type="journal article" date="2022" name="Mol. Ecol. Resour.">
        <title>The genomes of chicory, endive, great burdock and yacon provide insights into Asteraceae palaeo-polyploidization history and plant inulin production.</title>
        <authorList>
            <person name="Fan W."/>
            <person name="Wang S."/>
            <person name="Wang H."/>
            <person name="Wang A."/>
            <person name="Jiang F."/>
            <person name="Liu H."/>
            <person name="Zhao H."/>
            <person name="Xu D."/>
            <person name="Zhang Y."/>
        </authorList>
    </citation>
    <scope>NUCLEOTIDE SEQUENCE [LARGE SCALE GENOMIC DNA]</scope>
    <source>
        <strain evidence="2">cv. Yunnan</strain>
    </source>
</reference>
<accession>A0ACB9B604</accession>
<dbReference type="Proteomes" id="UP001056120">
    <property type="component" value="Linkage Group LG23"/>
</dbReference>
<protein>
    <submittedName>
        <fullName evidence="1">Uncharacterized protein</fullName>
    </submittedName>
</protein>
<name>A0ACB9B604_9ASTR</name>
<evidence type="ECO:0000313" key="2">
    <source>
        <dbReference type="Proteomes" id="UP001056120"/>
    </source>
</evidence>
<organism evidence="1 2">
    <name type="scientific">Smallanthus sonchifolius</name>
    <dbReference type="NCBI Taxonomy" id="185202"/>
    <lineage>
        <taxon>Eukaryota</taxon>
        <taxon>Viridiplantae</taxon>
        <taxon>Streptophyta</taxon>
        <taxon>Embryophyta</taxon>
        <taxon>Tracheophyta</taxon>
        <taxon>Spermatophyta</taxon>
        <taxon>Magnoliopsida</taxon>
        <taxon>eudicotyledons</taxon>
        <taxon>Gunneridae</taxon>
        <taxon>Pentapetalae</taxon>
        <taxon>asterids</taxon>
        <taxon>campanulids</taxon>
        <taxon>Asterales</taxon>
        <taxon>Asteraceae</taxon>
        <taxon>Asteroideae</taxon>
        <taxon>Heliantheae alliance</taxon>
        <taxon>Millerieae</taxon>
        <taxon>Smallanthus</taxon>
    </lineage>
</organism>
<reference evidence="1 2" key="2">
    <citation type="journal article" date="2022" name="Mol. Ecol. Resour.">
        <title>The genomes of chicory, endive, great burdock and yacon provide insights into Asteraceae paleo-polyploidization history and plant inulin production.</title>
        <authorList>
            <person name="Fan W."/>
            <person name="Wang S."/>
            <person name="Wang H."/>
            <person name="Wang A."/>
            <person name="Jiang F."/>
            <person name="Liu H."/>
            <person name="Zhao H."/>
            <person name="Xu D."/>
            <person name="Zhang Y."/>
        </authorList>
    </citation>
    <scope>NUCLEOTIDE SEQUENCE [LARGE SCALE GENOMIC DNA]</scope>
    <source>
        <strain evidence="2">cv. Yunnan</strain>
        <tissue evidence="1">Leaves</tissue>
    </source>
</reference>
<sequence>MDSSGAKVIVKTISSSVGNTEKATGEMSPNGITSLDANGAASRKRKRLIERIETNKKLAHYDIEDTEIANCRLQITSSSERVLVQSQVNDGQQIDTRLVSCYTRAYRLWKVLDRVVDYLLGDLKKKLVFLWDLSHCTSSSVRSLENQHKFIVFKKLGNIWEGNGCYDESNTLLLDDSPYKALLNPVRLVTFTYVSCCS</sequence>